<dbReference type="PANTHER" id="PTHR43173">
    <property type="entry name" value="ABC1 FAMILY PROTEIN"/>
    <property type="match status" value="1"/>
</dbReference>
<protein>
    <recommendedName>
        <fullName evidence="2">ABC1 atypical kinase-like domain-containing protein</fullName>
    </recommendedName>
</protein>
<comment type="similarity">
    <text evidence="1">Belongs to the protein kinase superfamily. ADCK protein kinase family.</text>
</comment>
<evidence type="ECO:0000313" key="3">
    <source>
        <dbReference type="EMBL" id="KAA0146623.1"/>
    </source>
</evidence>
<name>A0A5A8C0S8_CAFRO</name>
<dbReference type="CDD" id="cd13969">
    <property type="entry name" value="ADCK1-like"/>
    <property type="match status" value="1"/>
</dbReference>
<evidence type="ECO:0000259" key="2">
    <source>
        <dbReference type="Pfam" id="PF03109"/>
    </source>
</evidence>
<dbReference type="InterPro" id="IPR011009">
    <property type="entry name" value="Kinase-like_dom_sf"/>
</dbReference>
<dbReference type="PANTHER" id="PTHR43173:SF19">
    <property type="entry name" value="AARF DOMAIN-CONTAINING PROTEIN KINASE 1"/>
    <property type="match status" value="1"/>
</dbReference>
<evidence type="ECO:0000256" key="1">
    <source>
        <dbReference type="ARBA" id="ARBA00009670"/>
    </source>
</evidence>
<evidence type="ECO:0000313" key="4">
    <source>
        <dbReference type="Proteomes" id="UP000323011"/>
    </source>
</evidence>
<dbReference type="GO" id="GO:0007005">
    <property type="term" value="P:mitochondrion organization"/>
    <property type="evidence" value="ECO:0007669"/>
    <property type="project" value="TreeGrafter"/>
</dbReference>
<accession>A0A5A8C0S8</accession>
<dbReference type="SUPFAM" id="SSF56112">
    <property type="entry name" value="Protein kinase-like (PK-like)"/>
    <property type="match status" value="1"/>
</dbReference>
<comment type="caution">
    <text evidence="3">The sequence shown here is derived from an EMBL/GenBank/DDBJ whole genome shotgun (WGS) entry which is preliminary data.</text>
</comment>
<dbReference type="InterPro" id="IPR004147">
    <property type="entry name" value="ABC1_dom"/>
</dbReference>
<dbReference type="EMBL" id="VLTN01000082">
    <property type="protein sequence ID" value="KAA0146623.1"/>
    <property type="molecule type" value="Genomic_DNA"/>
</dbReference>
<feature type="domain" description="ABC1 atypical kinase-like" evidence="2">
    <location>
        <begin position="107"/>
        <end position="352"/>
    </location>
</feature>
<dbReference type="Pfam" id="PF03109">
    <property type="entry name" value="ABC1"/>
    <property type="match status" value="1"/>
</dbReference>
<organism evidence="3 4">
    <name type="scientific">Cafeteria roenbergensis</name>
    <name type="common">Marine flagellate</name>
    <dbReference type="NCBI Taxonomy" id="33653"/>
    <lineage>
        <taxon>Eukaryota</taxon>
        <taxon>Sar</taxon>
        <taxon>Stramenopiles</taxon>
        <taxon>Bigyra</taxon>
        <taxon>Opalozoa</taxon>
        <taxon>Bicosoecida</taxon>
        <taxon>Cafeteriaceae</taxon>
        <taxon>Cafeteria</taxon>
    </lineage>
</organism>
<dbReference type="AlphaFoldDB" id="A0A5A8C0S8"/>
<dbReference type="OMA" id="RCNPEDI"/>
<dbReference type="GO" id="GO:0055088">
    <property type="term" value="P:lipid homeostasis"/>
    <property type="evidence" value="ECO:0007669"/>
    <property type="project" value="TreeGrafter"/>
</dbReference>
<proteinExistence type="inferred from homology"/>
<gene>
    <name evidence="3" type="ORF">FNF29_07956</name>
</gene>
<dbReference type="Proteomes" id="UP000323011">
    <property type="component" value="Unassembled WGS sequence"/>
</dbReference>
<dbReference type="InterPro" id="IPR045307">
    <property type="entry name" value="ADCK1_dom"/>
</dbReference>
<dbReference type="InterPro" id="IPR051130">
    <property type="entry name" value="Mito_struct-func_regulator"/>
</dbReference>
<dbReference type="GO" id="GO:0005743">
    <property type="term" value="C:mitochondrial inner membrane"/>
    <property type="evidence" value="ECO:0007669"/>
    <property type="project" value="TreeGrafter"/>
</dbReference>
<keyword evidence="4" id="KW-1185">Reference proteome</keyword>
<reference evidence="3 4" key="1">
    <citation type="submission" date="2019-07" db="EMBL/GenBank/DDBJ databases">
        <title>Genomes of Cafeteria roenbergensis.</title>
        <authorList>
            <person name="Fischer M.G."/>
            <person name="Hackl T."/>
            <person name="Roman M."/>
        </authorList>
    </citation>
    <scope>NUCLEOTIDE SEQUENCE [LARGE SCALE GENOMIC DNA]</scope>
    <source>
        <strain evidence="3 4">BVI</strain>
    </source>
</reference>
<sequence>MSTFENAPAAGSFRLEDVGVSAWFLMSEASDRLIRDAFTAGLMVATYLRESRQDTPDWSAAHSRAAQRLLVLCAANRGVYIKLGQHVAMLEHLLPAEYVKAMQPLCHTAPTSRFEDVRSVVEADLGRPLEEVFSSFDQRPIASASLAQVHKAVLRSTGQTVAVKVQHRGLREASAVDLRTISALVDAVRARFPRFEYRWLVNEIRVNLPRELDFRLEAANIERTGRLLAGRDDVVVPSVFHDASSGRVLTMSFEDGCYITNRERIEAMGLPAAQVALSMAQVFSDQTFKHGFLHCDPHAGNILVRPHPADARRAQLVLLDHGLYRELDEKFRGDYARLWTSIIFADEEGIRAAAETMGVGEDYALFACMLTAKPWDQVLNPSMESLRIDRSPEGRAVTSNYATENASQINSILGRVPRELLLLLKTLDCLRSIDAALGNPVDTFEVTARACLARICEERSATAPGWASAWQNALDWVGLESRFAVFHAAGWWLGDEANTGPAASGNGVTMVGQAGGAEGGTGVDDDAAIAERR</sequence>